<gene>
    <name evidence="1" type="ordered locus">Bcep1808_6958</name>
</gene>
<evidence type="ECO:0000313" key="1">
    <source>
        <dbReference type="EMBL" id="ABO59844.1"/>
    </source>
</evidence>
<dbReference type="HOGENOM" id="CLU_162507_0_0_4"/>
<dbReference type="AlphaFoldDB" id="A4JU91"/>
<geneLocation type="plasmid" evidence="1 2">
    <name>pBVIE01</name>
</geneLocation>
<accession>A4JU91</accession>
<organism evidence="1 2">
    <name type="scientific">Burkholderia vietnamiensis (strain G4 / LMG 22486)</name>
    <name type="common">Burkholderia cepacia (strain R1808)</name>
    <dbReference type="NCBI Taxonomy" id="269482"/>
    <lineage>
        <taxon>Bacteria</taxon>
        <taxon>Pseudomonadati</taxon>
        <taxon>Pseudomonadota</taxon>
        <taxon>Betaproteobacteria</taxon>
        <taxon>Burkholderiales</taxon>
        <taxon>Burkholderiaceae</taxon>
        <taxon>Burkholderia</taxon>
        <taxon>Burkholderia cepacia complex</taxon>
    </lineage>
</organism>
<dbReference type="Proteomes" id="UP000002287">
    <property type="component" value="Plasmid pBVIE01"/>
</dbReference>
<proteinExistence type="predicted"/>
<dbReference type="KEGG" id="bvi:Bcep1808_6958"/>
<reference evidence="1 2" key="1">
    <citation type="submission" date="2007-03" db="EMBL/GenBank/DDBJ databases">
        <title>Complete sequence of plasmid pBVIE01 of Burkholderia vietnamiensis G4.</title>
        <authorList>
            <consortium name="US DOE Joint Genome Institute"/>
            <person name="Copeland A."/>
            <person name="Lucas S."/>
            <person name="Lapidus A."/>
            <person name="Barry K."/>
            <person name="Detter J.C."/>
            <person name="Glavina del Rio T."/>
            <person name="Hammon N."/>
            <person name="Israni S."/>
            <person name="Dalin E."/>
            <person name="Tice H."/>
            <person name="Pitluck S."/>
            <person name="Chain P."/>
            <person name="Malfatti S."/>
            <person name="Shin M."/>
            <person name="Vergez L."/>
            <person name="Schmutz J."/>
            <person name="Larimer F."/>
            <person name="Land M."/>
            <person name="Hauser L."/>
            <person name="Kyrpides N."/>
            <person name="Tiedje J."/>
            <person name="Richardson P."/>
        </authorList>
    </citation>
    <scope>NUCLEOTIDE SEQUENCE [LARGE SCALE GENOMIC DNA]</scope>
    <source>
        <strain evidence="2">G4 / LMG 22486</strain>
        <plasmid evidence="1 2">pBVIE01</plasmid>
    </source>
</reference>
<keyword evidence="1" id="KW-0614">Plasmid</keyword>
<protein>
    <submittedName>
        <fullName evidence="1">Uncharacterized protein</fullName>
    </submittedName>
</protein>
<name>A4JU91_BURVG</name>
<evidence type="ECO:0000313" key="2">
    <source>
        <dbReference type="Proteomes" id="UP000002287"/>
    </source>
</evidence>
<sequence>MESCASKSEEHEMTERDLPVNAHEICVSARGDIVWVNSADGSCIGRFSKRFGIDVHRTLTDQMNGADQCLYCTHGAAGADAWEQFRSAMKCHHGIDVPTDTLSFP</sequence>
<dbReference type="EMBL" id="CP000617">
    <property type="protein sequence ID" value="ABO59844.1"/>
    <property type="molecule type" value="Genomic_DNA"/>
</dbReference>